<reference evidence="6 7" key="1">
    <citation type="journal article" date="2019" name="Int. J. Syst. Evol. Microbiol.">
        <title>The Global Catalogue of Microorganisms (GCM) 10K type strain sequencing project: providing services to taxonomists for standard genome sequencing and annotation.</title>
        <authorList>
            <consortium name="The Broad Institute Genomics Platform"/>
            <consortium name="The Broad Institute Genome Sequencing Center for Infectious Disease"/>
            <person name="Wu L."/>
            <person name="Ma J."/>
        </authorList>
    </citation>
    <scope>NUCLEOTIDE SEQUENCE [LARGE SCALE GENOMIC DNA]</scope>
    <source>
        <strain evidence="6 7">JCM 13250</strain>
    </source>
</reference>
<dbReference type="SMART" id="SM00226">
    <property type="entry name" value="LMWPc"/>
    <property type="match status" value="1"/>
</dbReference>
<dbReference type="Pfam" id="PF01451">
    <property type="entry name" value="LMWPc"/>
    <property type="match status" value="1"/>
</dbReference>
<dbReference type="EMBL" id="BAAALT010000084">
    <property type="protein sequence ID" value="GAA1806621.1"/>
    <property type="molecule type" value="Genomic_DNA"/>
</dbReference>
<dbReference type="InterPro" id="IPR023485">
    <property type="entry name" value="Ptyr_pPase"/>
</dbReference>
<evidence type="ECO:0000256" key="2">
    <source>
        <dbReference type="ARBA" id="ARBA00013064"/>
    </source>
</evidence>
<dbReference type="InterPro" id="IPR017867">
    <property type="entry name" value="Tyr_phospatase_low_mol_wt"/>
</dbReference>
<evidence type="ECO:0000313" key="7">
    <source>
        <dbReference type="Proteomes" id="UP001500218"/>
    </source>
</evidence>
<feature type="domain" description="Phosphotyrosine protein phosphatase I" evidence="5">
    <location>
        <begin position="4"/>
        <end position="204"/>
    </location>
</feature>
<comment type="similarity">
    <text evidence="1">Belongs to the low molecular weight phosphotyrosine protein phosphatase family.</text>
</comment>
<proteinExistence type="inferred from homology"/>
<dbReference type="InterPro" id="IPR036196">
    <property type="entry name" value="Ptyr_pPase_sf"/>
</dbReference>
<dbReference type="InterPro" id="IPR050438">
    <property type="entry name" value="LMW_PTPase"/>
</dbReference>
<dbReference type="Proteomes" id="UP001500218">
    <property type="component" value="Unassembled WGS sequence"/>
</dbReference>
<comment type="caution">
    <text evidence="6">The sequence shown here is derived from an EMBL/GenBank/DDBJ whole genome shotgun (WGS) entry which is preliminary data.</text>
</comment>
<dbReference type="RefSeq" id="WP_344131481.1">
    <property type="nucleotide sequence ID" value="NZ_BAAALT010000084.1"/>
</dbReference>
<dbReference type="SUPFAM" id="SSF52788">
    <property type="entry name" value="Phosphotyrosine protein phosphatases I"/>
    <property type="match status" value="1"/>
</dbReference>
<keyword evidence="7" id="KW-1185">Reference proteome</keyword>
<organism evidence="6 7">
    <name type="scientific">Luedemannella flava</name>
    <dbReference type="NCBI Taxonomy" id="349316"/>
    <lineage>
        <taxon>Bacteria</taxon>
        <taxon>Bacillati</taxon>
        <taxon>Actinomycetota</taxon>
        <taxon>Actinomycetes</taxon>
        <taxon>Micromonosporales</taxon>
        <taxon>Micromonosporaceae</taxon>
        <taxon>Luedemannella</taxon>
    </lineage>
</organism>
<evidence type="ECO:0000313" key="6">
    <source>
        <dbReference type="EMBL" id="GAA1806621.1"/>
    </source>
</evidence>
<evidence type="ECO:0000256" key="1">
    <source>
        <dbReference type="ARBA" id="ARBA00011063"/>
    </source>
</evidence>
<accession>A0ABN2M3J3</accession>
<name>A0ABN2M3J3_9ACTN</name>
<gene>
    <name evidence="6" type="ORF">GCM10009682_30660</name>
</gene>
<evidence type="ECO:0000256" key="4">
    <source>
        <dbReference type="ARBA" id="ARBA00022912"/>
    </source>
</evidence>
<evidence type="ECO:0000256" key="3">
    <source>
        <dbReference type="ARBA" id="ARBA00022801"/>
    </source>
</evidence>
<dbReference type="Gene3D" id="3.40.50.2300">
    <property type="match status" value="1"/>
</dbReference>
<sequence length="207" mass="22153">MAPFTVLHVCVGNICRSPMAERLFELAVRKEIGDRAAELYRSHGAGTGSWHVGEPMNAPAERELLARGGDPSGFVARRMTKAMIDESDLILCATAEQVYHAVELRPDAAGKVFVLGEFGRLMRGVHLDRLPPNDGTAEAAYDRAYALVVAVDAARGGGAVWGGDGRRASSRPSDDLDDPWGLAPAEFARVADEIEETVLPLAAILTS</sequence>
<protein>
    <recommendedName>
        <fullName evidence="2">protein-tyrosine-phosphatase</fullName>
        <ecNumber evidence="2">3.1.3.48</ecNumber>
    </recommendedName>
</protein>
<keyword evidence="4" id="KW-0904">Protein phosphatase</keyword>
<dbReference type="PRINTS" id="PR00719">
    <property type="entry name" value="LMWPTPASE"/>
</dbReference>
<evidence type="ECO:0000259" key="5">
    <source>
        <dbReference type="SMART" id="SM00226"/>
    </source>
</evidence>
<dbReference type="PANTHER" id="PTHR11717:SF7">
    <property type="entry name" value="LOW MOLECULAR WEIGHT PHOSPHOTYROSINE PROTEIN PHOSPHATASE"/>
    <property type="match status" value="1"/>
</dbReference>
<dbReference type="PANTHER" id="PTHR11717">
    <property type="entry name" value="LOW MOLECULAR WEIGHT PROTEIN TYROSINE PHOSPHATASE"/>
    <property type="match status" value="1"/>
</dbReference>
<keyword evidence="3" id="KW-0378">Hydrolase</keyword>
<dbReference type="EC" id="3.1.3.48" evidence="2"/>